<dbReference type="Gene3D" id="3.40.50.1390">
    <property type="entry name" value="Resolvase, N-terminal catalytic domain"/>
    <property type="match status" value="1"/>
</dbReference>
<dbReference type="Pfam" id="PF07508">
    <property type="entry name" value="Recombinase"/>
    <property type="match status" value="1"/>
</dbReference>
<dbReference type="AlphaFoldDB" id="A0A069PGX6"/>
<dbReference type="PROSITE" id="PS51737">
    <property type="entry name" value="RECOMBINASE_DNA_BIND"/>
    <property type="match status" value="1"/>
</dbReference>
<dbReference type="InterPro" id="IPR050639">
    <property type="entry name" value="SSR_resolvase"/>
</dbReference>
<dbReference type="InterPro" id="IPR038109">
    <property type="entry name" value="DNA_bind_recomb_sf"/>
</dbReference>
<proteinExistence type="predicted"/>
<dbReference type="STRING" id="60547.GCA_000751215_04896"/>
<name>A0A069PGX6_9BURK</name>
<dbReference type="InterPro" id="IPR010093">
    <property type="entry name" value="SinI_DNA-bd"/>
</dbReference>
<gene>
    <name evidence="3" type="ORF">BG61_29605</name>
</gene>
<reference evidence="3 4" key="1">
    <citation type="submission" date="2014-03" db="EMBL/GenBank/DDBJ databases">
        <title>Draft Genome Sequences of Four Burkholderia Strains.</title>
        <authorList>
            <person name="Liu X.Y."/>
            <person name="Li C.X."/>
            <person name="Xu J.H."/>
        </authorList>
    </citation>
    <scope>NUCLEOTIDE SEQUENCE [LARGE SCALE GENOMIC DNA]</scope>
    <source>
        <strain evidence="3 4">DSM 50014</strain>
    </source>
</reference>
<evidence type="ECO:0000313" key="4">
    <source>
        <dbReference type="Proteomes" id="UP000027466"/>
    </source>
</evidence>
<dbReference type="SUPFAM" id="SSF53041">
    <property type="entry name" value="Resolvase-like"/>
    <property type="match status" value="1"/>
</dbReference>
<protein>
    <submittedName>
        <fullName evidence="3">Serine recombinase</fullName>
    </submittedName>
</protein>
<dbReference type="InterPro" id="IPR036162">
    <property type="entry name" value="Resolvase-like_N_sf"/>
</dbReference>
<accession>A0A069PGX6</accession>
<dbReference type="InterPro" id="IPR041657">
    <property type="entry name" value="HTH_17"/>
</dbReference>
<dbReference type="Pfam" id="PF13408">
    <property type="entry name" value="Zn_ribbon_recom"/>
    <property type="match status" value="1"/>
</dbReference>
<comment type="caution">
    <text evidence="3">The sequence shown here is derived from an EMBL/GenBank/DDBJ whole genome shotgun (WGS) entry which is preliminary data.</text>
</comment>
<evidence type="ECO:0000259" key="1">
    <source>
        <dbReference type="PROSITE" id="PS51736"/>
    </source>
</evidence>
<dbReference type="Pfam" id="PF12728">
    <property type="entry name" value="HTH_17"/>
    <property type="match status" value="1"/>
</dbReference>
<dbReference type="SMART" id="SM00857">
    <property type="entry name" value="Resolvase"/>
    <property type="match status" value="1"/>
</dbReference>
<dbReference type="RefSeq" id="WP_035936542.1">
    <property type="nucleotide sequence ID" value="NZ_CADFFX010000013.1"/>
</dbReference>
<dbReference type="InterPro" id="IPR011109">
    <property type="entry name" value="DNA_bind_recombinase_dom"/>
</dbReference>
<dbReference type="InterPro" id="IPR006119">
    <property type="entry name" value="Resolv_N"/>
</dbReference>
<dbReference type="Proteomes" id="UP000027466">
    <property type="component" value="Unassembled WGS sequence"/>
</dbReference>
<evidence type="ECO:0000259" key="2">
    <source>
        <dbReference type="PROSITE" id="PS51737"/>
    </source>
</evidence>
<dbReference type="PROSITE" id="PS51736">
    <property type="entry name" value="RECOMBINASES_3"/>
    <property type="match status" value="1"/>
</dbReference>
<feature type="domain" description="Resolvase/invertase-type recombinase catalytic" evidence="1">
    <location>
        <begin position="12"/>
        <end position="160"/>
    </location>
</feature>
<dbReference type="PANTHER" id="PTHR30461">
    <property type="entry name" value="DNA-INVERTASE FROM LAMBDOID PROPHAGE"/>
    <property type="match status" value="1"/>
</dbReference>
<organism evidence="3 4">
    <name type="scientific">Caballeronia glathei</name>
    <dbReference type="NCBI Taxonomy" id="60547"/>
    <lineage>
        <taxon>Bacteria</taxon>
        <taxon>Pseudomonadati</taxon>
        <taxon>Pseudomonadota</taxon>
        <taxon>Betaproteobacteria</taxon>
        <taxon>Burkholderiales</taxon>
        <taxon>Burkholderiaceae</taxon>
        <taxon>Caballeronia</taxon>
    </lineage>
</organism>
<dbReference type="NCBIfam" id="TIGR01764">
    <property type="entry name" value="excise"/>
    <property type="match status" value="1"/>
</dbReference>
<feature type="domain" description="Recombinase" evidence="2">
    <location>
        <begin position="167"/>
        <end position="312"/>
    </location>
</feature>
<dbReference type="Pfam" id="PF00239">
    <property type="entry name" value="Resolvase"/>
    <property type="match status" value="1"/>
</dbReference>
<dbReference type="EMBL" id="JFHC01000050">
    <property type="protein sequence ID" value="KDR39860.1"/>
    <property type="molecule type" value="Genomic_DNA"/>
</dbReference>
<dbReference type="GO" id="GO:0003677">
    <property type="term" value="F:DNA binding"/>
    <property type="evidence" value="ECO:0007669"/>
    <property type="project" value="InterPro"/>
</dbReference>
<keyword evidence="4" id="KW-1185">Reference proteome</keyword>
<evidence type="ECO:0000313" key="3">
    <source>
        <dbReference type="EMBL" id="KDR39860.1"/>
    </source>
</evidence>
<dbReference type="PANTHER" id="PTHR30461:SF23">
    <property type="entry name" value="DNA RECOMBINASE-RELATED"/>
    <property type="match status" value="1"/>
</dbReference>
<dbReference type="GO" id="GO:0000150">
    <property type="term" value="F:DNA strand exchange activity"/>
    <property type="evidence" value="ECO:0007669"/>
    <property type="project" value="InterPro"/>
</dbReference>
<sequence>MSKIRAEHLARRACVYIRQSTFDQVQHNRESQLRQYGLADRARALGWPNVSVIDDDLGRSGSGIHRPGFERLLATLCSGEIGAVFCIEASRLARNGRDWHTLLEFCRLVGTILIDEDGIYDPREPNDRLLLGMKGTLSEMELSTFRQRSQAALDQKAKRGELFMTVPIGYVRVPNNRIEIDPDRRIREALGLVFQKFRELGSVRQVLLWIRQENIELPAVTYGQEGRHVVWRLPIYNTVLKMLSNPTYGGAYAFGKTRTIVRIENGRKRLHSGTHVDRKDWQVLIVEHHAGYISWEEYESNRKLITDNANMKGNMVRGSVKRGSSLLPGLLRCGHCGRKLHIAYSGTKGVVARYHCRGSMLNHGGPGCISFGALRVDQRVSEEVLRRLEPLGIRASLDAIERNRVSDDERVRHKELALEQARYEATRARRQYDAIDPDNRLVAAELERRWNDALTTQAQRQAELDALREQPADSLSNAARDELMRLGTDLPRLWNHPASALEIKKRILRTVLKEIVVTKQDHTIRALLHWQGGQHTELEFQTNRTGQHRWVTDSETIDIIRALARTLPDLSIAAIINRLGRRTARGHTWTAARIGILRHDHSISVYREGERQERNELTATEAAALLRISAPTVLRLIRTKQLPATQACIGAPWVIHRTDIDAYCAQRDSAEGPQSADPNQLSIDLQ</sequence>
<dbReference type="InterPro" id="IPR025827">
    <property type="entry name" value="Zn_ribbon_recom_dom"/>
</dbReference>
<dbReference type="Gene3D" id="3.90.1750.20">
    <property type="entry name" value="Putative Large Serine Recombinase, Chain B, Domain 2"/>
    <property type="match status" value="1"/>
</dbReference>
<dbReference type="CDD" id="cd00338">
    <property type="entry name" value="Ser_Recombinase"/>
    <property type="match status" value="1"/>
</dbReference>